<accession>A0ABX3A447</accession>
<gene>
    <name evidence="1" type="ORF">BGC07_05110</name>
</gene>
<protein>
    <recommendedName>
        <fullName evidence="3">NAD(P)-binding domain-containing protein</fullName>
    </recommendedName>
</protein>
<dbReference type="RefSeq" id="WP_069312223.1">
    <property type="nucleotide sequence ID" value="NZ_MDTU01000001.1"/>
</dbReference>
<reference evidence="1 2" key="1">
    <citation type="submission" date="2016-08" db="EMBL/GenBank/DDBJ databases">
        <title>Draft genome sequence of Candidatus Piscirickettsia litoralis, from seawater.</title>
        <authorList>
            <person name="Wan X."/>
            <person name="Lee A.J."/>
            <person name="Hou S."/>
            <person name="Donachie S.P."/>
        </authorList>
    </citation>
    <scope>NUCLEOTIDE SEQUENCE [LARGE SCALE GENOMIC DNA]</scope>
    <source>
        <strain evidence="1 2">Y2</strain>
    </source>
</reference>
<evidence type="ECO:0000313" key="2">
    <source>
        <dbReference type="Proteomes" id="UP000094329"/>
    </source>
</evidence>
<sequence length="64" mass="7414">MNVKITQSDRYYGEGYQDVKARIPAIENAKKYLNWQPKTDFVTAIQKIVGLSPFLSSHRLLWNA</sequence>
<evidence type="ECO:0008006" key="3">
    <source>
        <dbReference type="Google" id="ProtNLM"/>
    </source>
</evidence>
<dbReference type="EMBL" id="MDTU01000001">
    <property type="protein sequence ID" value="ODN42426.1"/>
    <property type="molecule type" value="Genomic_DNA"/>
</dbReference>
<dbReference type="Gene3D" id="3.40.50.720">
    <property type="entry name" value="NAD(P)-binding Rossmann-like Domain"/>
    <property type="match status" value="1"/>
</dbReference>
<name>A0ABX3A447_9GAMM</name>
<keyword evidence="2" id="KW-1185">Reference proteome</keyword>
<evidence type="ECO:0000313" key="1">
    <source>
        <dbReference type="EMBL" id="ODN42426.1"/>
    </source>
</evidence>
<dbReference type="Proteomes" id="UP000094329">
    <property type="component" value="Unassembled WGS sequence"/>
</dbReference>
<comment type="caution">
    <text evidence="1">The sequence shown here is derived from an EMBL/GenBank/DDBJ whole genome shotgun (WGS) entry which is preliminary data.</text>
</comment>
<proteinExistence type="predicted"/>
<organism evidence="1 2">
    <name type="scientific">Piscirickettsia litoralis</name>
    <dbReference type="NCBI Taxonomy" id="1891921"/>
    <lineage>
        <taxon>Bacteria</taxon>
        <taxon>Pseudomonadati</taxon>
        <taxon>Pseudomonadota</taxon>
        <taxon>Gammaproteobacteria</taxon>
        <taxon>Thiotrichales</taxon>
        <taxon>Piscirickettsiaceae</taxon>
        <taxon>Piscirickettsia</taxon>
    </lineage>
</organism>